<evidence type="ECO:0000256" key="1">
    <source>
        <dbReference type="SAM" id="MobiDB-lite"/>
    </source>
</evidence>
<accession>A0A0A9DXN0</accession>
<feature type="compositionally biased region" description="Basic and acidic residues" evidence="1">
    <location>
        <begin position="88"/>
        <end position="111"/>
    </location>
</feature>
<reference evidence="2" key="2">
    <citation type="journal article" date="2015" name="Data Brief">
        <title>Shoot transcriptome of the giant reed, Arundo donax.</title>
        <authorList>
            <person name="Barrero R.A."/>
            <person name="Guerrero F.D."/>
            <person name="Moolhuijzen P."/>
            <person name="Goolsby J.A."/>
            <person name="Tidwell J."/>
            <person name="Bellgard S.E."/>
            <person name="Bellgard M.I."/>
        </authorList>
    </citation>
    <scope>NUCLEOTIDE SEQUENCE</scope>
    <source>
        <tissue evidence="2">Shoot tissue taken approximately 20 cm above the soil surface</tissue>
    </source>
</reference>
<dbReference type="AlphaFoldDB" id="A0A0A9DXN0"/>
<feature type="region of interest" description="Disordered" evidence="1">
    <location>
        <begin position="87"/>
        <end position="111"/>
    </location>
</feature>
<reference evidence="2" key="1">
    <citation type="submission" date="2014-09" db="EMBL/GenBank/DDBJ databases">
        <authorList>
            <person name="Magalhaes I.L.F."/>
            <person name="Oliveira U."/>
            <person name="Santos F.R."/>
            <person name="Vidigal T.H.D.A."/>
            <person name="Brescovit A.D."/>
            <person name="Santos A.J."/>
        </authorList>
    </citation>
    <scope>NUCLEOTIDE SEQUENCE</scope>
    <source>
        <tissue evidence="2">Shoot tissue taken approximately 20 cm above the soil surface</tissue>
    </source>
</reference>
<evidence type="ECO:0000313" key="2">
    <source>
        <dbReference type="EMBL" id="JAD88507.1"/>
    </source>
</evidence>
<name>A0A0A9DXN0_ARUDO</name>
<proteinExistence type="predicted"/>
<sequence>MDYDADQRRGYSFRRGGVSPLRWGREERVEAEVGEPIIDLHDLGPSHPRAGYAARQRGARLPLGCAARRRRCVLHGGPHGILHLQRSAGERMDCGRSSERAGVGERGGEDG</sequence>
<organism evidence="2">
    <name type="scientific">Arundo donax</name>
    <name type="common">Giant reed</name>
    <name type="synonym">Donax arundinaceus</name>
    <dbReference type="NCBI Taxonomy" id="35708"/>
    <lineage>
        <taxon>Eukaryota</taxon>
        <taxon>Viridiplantae</taxon>
        <taxon>Streptophyta</taxon>
        <taxon>Embryophyta</taxon>
        <taxon>Tracheophyta</taxon>
        <taxon>Spermatophyta</taxon>
        <taxon>Magnoliopsida</taxon>
        <taxon>Liliopsida</taxon>
        <taxon>Poales</taxon>
        <taxon>Poaceae</taxon>
        <taxon>PACMAD clade</taxon>
        <taxon>Arundinoideae</taxon>
        <taxon>Arundineae</taxon>
        <taxon>Arundo</taxon>
    </lineage>
</organism>
<protein>
    <submittedName>
        <fullName evidence="2">Uncharacterized protein</fullName>
    </submittedName>
</protein>
<dbReference type="EMBL" id="GBRH01209388">
    <property type="protein sequence ID" value="JAD88507.1"/>
    <property type="molecule type" value="Transcribed_RNA"/>
</dbReference>